<evidence type="ECO:0000259" key="1">
    <source>
        <dbReference type="Pfam" id="PF20150"/>
    </source>
</evidence>
<comment type="caution">
    <text evidence="2">The sequence shown here is derived from an EMBL/GenBank/DDBJ whole genome shotgun (WGS) entry which is preliminary data.</text>
</comment>
<sequence>MTRAAKSSLSSLSPSALPRRCACVMGSPIGTLNSAFFGDHSQCIPRIQERSDLAAFQYFQELPTELRLRIWQLYLGCQMRRLVTIKLLHVVNAEESYPHGKLGESPRYKNPNHLGNILSGCNYDIIPRDPLYICPLLRVNREARHFVLCRYPIKVPLKSRKWLGERVGPLLHLNPEYDCIYVQSLKAPVQTLLGFLNDLRSYDSSSVGLLHLALDYRSPDILQCLESIKPEVLLQADMDSFVRSIRNLRSLWAVYLLDDCNRIMLGSFSAPMNFKLGLIPAIPILAEVTDYEILNPDPRPIISDLKNIIIGLDPRPVVAYWKEMEARFGLDMREGSERYFGKFPMFLLSMGPAIMRRAYLLLTTSVSLDESAILIL</sequence>
<dbReference type="Pfam" id="PF20150">
    <property type="entry name" value="2EXR"/>
    <property type="match status" value="1"/>
</dbReference>
<dbReference type="AlphaFoldDB" id="A0A8H7KDA0"/>
<reference evidence="2" key="1">
    <citation type="submission" date="2020-10" db="EMBL/GenBank/DDBJ databases">
        <title>High-Quality Genome Resource of Clonostachys rosea strain S41 by Oxford Nanopore Long-Read Sequencing.</title>
        <authorList>
            <person name="Wang H."/>
        </authorList>
    </citation>
    <scope>NUCLEOTIDE SEQUENCE</scope>
    <source>
        <strain evidence="2">S41</strain>
    </source>
</reference>
<proteinExistence type="predicted"/>
<dbReference type="Proteomes" id="UP000616885">
    <property type="component" value="Unassembled WGS sequence"/>
</dbReference>
<dbReference type="PANTHER" id="PTHR35910">
    <property type="entry name" value="2EXR DOMAIN-CONTAINING PROTEIN"/>
    <property type="match status" value="1"/>
</dbReference>
<accession>A0A8H7KDA0</accession>
<dbReference type="EMBL" id="JADCTT010000008">
    <property type="protein sequence ID" value="KAF9748627.1"/>
    <property type="molecule type" value="Genomic_DNA"/>
</dbReference>
<protein>
    <recommendedName>
        <fullName evidence="1">2EXR domain-containing protein</fullName>
    </recommendedName>
</protein>
<evidence type="ECO:0000313" key="2">
    <source>
        <dbReference type="EMBL" id="KAF9748627.1"/>
    </source>
</evidence>
<gene>
    <name evidence="2" type="ORF">IM811_016422</name>
</gene>
<organism evidence="2 3">
    <name type="scientific">Bionectria ochroleuca</name>
    <name type="common">Gliocladium roseum</name>
    <dbReference type="NCBI Taxonomy" id="29856"/>
    <lineage>
        <taxon>Eukaryota</taxon>
        <taxon>Fungi</taxon>
        <taxon>Dikarya</taxon>
        <taxon>Ascomycota</taxon>
        <taxon>Pezizomycotina</taxon>
        <taxon>Sordariomycetes</taxon>
        <taxon>Hypocreomycetidae</taxon>
        <taxon>Hypocreales</taxon>
        <taxon>Bionectriaceae</taxon>
        <taxon>Clonostachys</taxon>
    </lineage>
</organism>
<evidence type="ECO:0000313" key="3">
    <source>
        <dbReference type="Proteomes" id="UP000616885"/>
    </source>
</evidence>
<dbReference type="PANTHER" id="PTHR35910:SF1">
    <property type="entry name" value="2EXR DOMAIN-CONTAINING PROTEIN"/>
    <property type="match status" value="1"/>
</dbReference>
<dbReference type="InterPro" id="IPR045518">
    <property type="entry name" value="2EXR"/>
</dbReference>
<name>A0A8H7KDA0_BIOOC</name>
<feature type="domain" description="2EXR" evidence="1">
    <location>
        <begin position="56"/>
        <end position="180"/>
    </location>
</feature>